<name>A0ABZ0CMY2_9BURK</name>
<evidence type="ECO:0000256" key="5">
    <source>
        <dbReference type="ARBA" id="ARBA00023235"/>
    </source>
</evidence>
<evidence type="ECO:0000256" key="2">
    <source>
        <dbReference type="ARBA" id="ARBA00022801"/>
    </source>
</evidence>
<keyword evidence="3 10" id="KW-0347">Helicase</keyword>
<dbReference type="InterPro" id="IPR027417">
    <property type="entry name" value="P-loop_NTPase"/>
</dbReference>
<feature type="binding site" evidence="10">
    <location>
        <begin position="33"/>
        <end position="40"/>
    </location>
    <ligand>
        <name>ATP</name>
        <dbReference type="ChEBI" id="CHEBI:30616"/>
    </ligand>
</feature>
<sequence>MTTAAYRADGRLIEREAFYAIACNPQRSVVVEACAGAGKTWMLVSRILRALLEGAQPQEILAITFTRKAAGEMRERLQEWLRAFSSHAMDDESRIQQLQLRGLDATQARALAPALGRLHETLLAGGRSVEIRTFHAWFSQLLRAAPRDLLAELGLAPGMTLMEELDDHRAAVFRRFHGAVAADAALRADHAALVQRRGRDQLRKWLEAALDKRVELELADASGVLEASMPPPDCDGHPCEALKSASWRDTLLALAQALGQGGAKAQAAANGVIDALAASDGEALFQILWKALFTDKGTPRKLGDLPQLASVADDLERVRAQVQQHEAHHEHLRLVRLSRVLLRELADYKRTRGLADMADLERCALALLRDASLSGWVQERLDMRIRHVLIDEFQDTSPLQWHALHSWLSAYAGAGGGASGQRPPGVFIVGDPKQSIYRFRRAEPRVFGAAREFVTEGLHGNWLACDHTRRNAPEVLGAVNHVFEQAEREARYDGFRPHTTELAPLAGAGVYALPPVLRVKPVKGLPAPPSLWRDSLSVPRHEPETQLREQEARHVAHAIQELLHGGHARAGEVFVLCRKRASLRLVAHELQALHLPHAAAEDHALMDAAEVRDLVAVLDVLASPEHRLSLAHALRSPLFGASDDDLVQLALAAREHGGDWWPALEQSQSPSLARAARLLTSWQGAAAQLPPHDLLDRIVFEGEVRERVAAVVPPEQRLAALNAIDALLAQALSLDGARYATPYNFVRALKRRLLKAAAPVQPDAVQLLTVHGAKGLEAKVVFVMDSQPEAAKPDTATLLVDWPVDADRPRRCAFLYSEAQCPPSLRELMADELKAREREELNGLYVAMTRARERLVFSRTEPHLAGASWWARVEALAQPWVPAAPAQAVFDEASPIELKVLPAGPPGSRPVPVTLRSPDTPATRLGQAVHRVLEWATGQPATVDLADLAEAAAAEFGAPASEVARMAGAIWGNPQCRRFLAGPGLLWAGNEVPMADGGEVLRLDRLVQLEDANGPTWWVLDYKLALRPGDQTEYREQMLRYRRAVAAVAQGAPVRCALVNGQGDVIEVT</sequence>
<protein>
    <recommendedName>
        <fullName evidence="7">DNA 3'-5' helicase</fullName>
        <ecNumber evidence="7">5.6.2.4</ecNumber>
    </recommendedName>
    <alternativeName>
        <fullName evidence="8">DNA 3'-5' helicase II</fullName>
    </alternativeName>
</protein>
<feature type="domain" description="UvrD-like helicase ATP-binding" evidence="11">
    <location>
        <begin position="12"/>
        <end position="472"/>
    </location>
</feature>
<reference evidence="13 14" key="1">
    <citation type="submission" date="2023-10" db="EMBL/GenBank/DDBJ databases">
        <title>Bacteria for the degradation of biodegradable plastic PBAT(Polybutylene adipate terephthalate).</title>
        <authorList>
            <person name="Weon H.-Y."/>
            <person name="Yeon J."/>
        </authorList>
    </citation>
    <scope>NUCLEOTIDE SEQUENCE [LARGE SCALE GENOMIC DNA]</scope>
    <source>
        <strain evidence="13 14">SBD 7-3</strain>
    </source>
</reference>
<dbReference type="PROSITE" id="PS51217">
    <property type="entry name" value="UVRD_HELICASE_CTER"/>
    <property type="match status" value="1"/>
</dbReference>
<dbReference type="EC" id="5.6.2.4" evidence="7"/>
<evidence type="ECO:0000259" key="12">
    <source>
        <dbReference type="PROSITE" id="PS51217"/>
    </source>
</evidence>
<dbReference type="Pfam" id="PF00580">
    <property type="entry name" value="UvrD-helicase"/>
    <property type="match status" value="1"/>
</dbReference>
<accession>A0ABZ0CMY2</accession>
<evidence type="ECO:0000256" key="7">
    <source>
        <dbReference type="ARBA" id="ARBA00034808"/>
    </source>
</evidence>
<keyword evidence="4 10" id="KW-0067">ATP-binding</keyword>
<feature type="domain" description="UvrD-like helicase C-terminal" evidence="12">
    <location>
        <begin position="507"/>
        <end position="775"/>
    </location>
</feature>
<dbReference type="PROSITE" id="PS51198">
    <property type="entry name" value="UVRD_HELICASE_ATP_BIND"/>
    <property type="match status" value="1"/>
</dbReference>
<dbReference type="Gene3D" id="3.40.50.300">
    <property type="entry name" value="P-loop containing nucleotide triphosphate hydrolases"/>
    <property type="match status" value="4"/>
</dbReference>
<evidence type="ECO:0000256" key="6">
    <source>
        <dbReference type="ARBA" id="ARBA00034617"/>
    </source>
</evidence>
<evidence type="ECO:0000256" key="10">
    <source>
        <dbReference type="PROSITE-ProRule" id="PRU00560"/>
    </source>
</evidence>
<dbReference type="Pfam" id="PF13361">
    <property type="entry name" value="UvrD_C"/>
    <property type="match status" value="2"/>
</dbReference>
<dbReference type="Gene3D" id="1.10.486.10">
    <property type="entry name" value="PCRA, domain 4"/>
    <property type="match status" value="1"/>
</dbReference>
<dbReference type="SUPFAM" id="SSF52540">
    <property type="entry name" value="P-loop containing nucleoside triphosphate hydrolases"/>
    <property type="match status" value="1"/>
</dbReference>
<evidence type="ECO:0000313" key="13">
    <source>
        <dbReference type="EMBL" id="WOB06335.1"/>
    </source>
</evidence>
<keyword evidence="2 10" id="KW-0378">Hydrolase</keyword>
<evidence type="ECO:0000256" key="3">
    <source>
        <dbReference type="ARBA" id="ARBA00022806"/>
    </source>
</evidence>
<dbReference type="Proteomes" id="UP001303946">
    <property type="component" value="Chromosome"/>
</dbReference>
<organism evidence="13 14">
    <name type="scientific">Piscinibacter gummiphilus</name>
    <dbReference type="NCBI Taxonomy" id="946333"/>
    <lineage>
        <taxon>Bacteria</taxon>
        <taxon>Pseudomonadati</taxon>
        <taxon>Pseudomonadota</taxon>
        <taxon>Betaproteobacteria</taxon>
        <taxon>Burkholderiales</taxon>
        <taxon>Sphaerotilaceae</taxon>
        <taxon>Piscinibacter</taxon>
    </lineage>
</organism>
<dbReference type="PANTHER" id="PTHR11070:SF2">
    <property type="entry name" value="ATP-DEPENDENT DNA HELICASE SRS2"/>
    <property type="match status" value="1"/>
</dbReference>
<dbReference type="InterPro" id="IPR000212">
    <property type="entry name" value="DNA_helicase_UvrD/REP"/>
</dbReference>
<evidence type="ECO:0000256" key="1">
    <source>
        <dbReference type="ARBA" id="ARBA00022741"/>
    </source>
</evidence>
<dbReference type="PANTHER" id="PTHR11070">
    <property type="entry name" value="UVRD / RECB / PCRA DNA HELICASE FAMILY MEMBER"/>
    <property type="match status" value="1"/>
</dbReference>
<keyword evidence="5" id="KW-0413">Isomerase</keyword>
<comment type="catalytic activity">
    <reaction evidence="6">
        <text>Couples ATP hydrolysis with the unwinding of duplex DNA by translocating in the 3'-5' direction.</text>
        <dbReference type="EC" id="5.6.2.4"/>
    </reaction>
</comment>
<proteinExistence type="predicted"/>
<dbReference type="InterPro" id="IPR014016">
    <property type="entry name" value="UvrD-like_ATP-bd"/>
</dbReference>
<keyword evidence="1 10" id="KW-0547">Nucleotide-binding</keyword>
<dbReference type="InterPro" id="IPR014017">
    <property type="entry name" value="DNA_helicase_UvrD-like_C"/>
</dbReference>
<evidence type="ECO:0000313" key="14">
    <source>
        <dbReference type="Proteomes" id="UP001303946"/>
    </source>
</evidence>
<gene>
    <name evidence="13" type="ORF">RXV79_15530</name>
</gene>
<evidence type="ECO:0000256" key="8">
    <source>
        <dbReference type="ARBA" id="ARBA00034923"/>
    </source>
</evidence>
<evidence type="ECO:0000256" key="4">
    <source>
        <dbReference type="ARBA" id="ARBA00022840"/>
    </source>
</evidence>
<dbReference type="EMBL" id="CP136336">
    <property type="protein sequence ID" value="WOB06335.1"/>
    <property type="molecule type" value="Genomic_DNA"/>
</dbReference>
<evidence type="ECO:0000256" key="9">
    <source>
        <dbReference type="ARBA" id="ARBA00048988"/>
    </source>
</evidence>
<dbReference type="RefSeq" id="WP_316698747.1">
    <property type="nucleotide sequence ID" value="NZ_CP136336.1"/>
</dbReference>
<evidence type="ECO:0000259" key="11">
    <source>
        <dbReference type="PROSITE" id="PS51198"/>
    </source>
</evidence>
<keyword evidence="14" id="KW-1185">Reference proteome</keyword>
<comment type="catalytic activity">
    <reaction evidence="9">
        <text>ATP + H2O = ADP + phosphate + H(+)</text>
        <dbReference type="Rhea" id="RHEA:13065"/>
        <dbReference type="ChEBI" id="CHEBI:15377"/>
        <dbReference type="ChEBI" id="CHEBI:15378"/>
        <dbReference type="ChEBI" id="CHEBI:30616"/>
        <dbReference type="ChEBI" id="CHEBI:43474"/>
        <dbReference type="ChEBI" id="CHEBI:456216"/>
        <dbReference type="EC" id="5.6.2.4"/>
    </reaction>
</comment>